<dbReference type="AlphaFoldDB" id="A0A7W5JWH5"/>
<dbReference type="RefSeq" id="WP_183338731.1">
    <property type="nucleotide sequence ID" value="NZ_JACHZG010000001.1"/>
</dbReference>
<feature type="region of interest" description="Disordered" evidence="1">
    <location>
        <begin position="1"/>
        <end position="22"/>
    </location>
</feature>
<evidence type="ECO:0000256" key="1">
    <source>
        <dbReference type="SAM" id="MobiDB-lite"/>
    </source>
</evidence>
<organism evidence="2 3">
    <name type="scientific">Microlunatus antarcticus</name>
    <dbReference type="NCBI Taxonomy" id="53388"/>
    <lineage>
        <taxon>Bacteria</taxon>
        <taxon>Bacillati</taxon>
        <taxon>Actinomycetota</taxon>
        <taxon>Actinomycetes</taxon>
        <taxon>Propionibacteriales</taxon>
        <taxon>Propionibacteriaceae</taxon>
        <taxon>Microlunatus</taxon>
    </lineage>
</organism>
<reference evidence="2 3" key="1">
    <citation type="submission" date="2020-08" db="EMBL/GenBank/DDBJ databases">
        <title>Sequencing the genomes of 1000 actinobacteria strains.</title>
        <authorList>
            <person name="Klenk H.-P."/>
        </authorList>
    </citation>
    <scope>NUCLEOTIDE SEQUENCE [LARGE SCALE GENOMIC DNA]</scope>
    <source>
        <strain evidence="2 3">DSM 11053</strain>
    </source>
</reference>
<dbReference type="EMBL" id="JACHZG010000001">
    <property type="protein sequence ID" value="MBB3327475.1"/>
    <property type="molecule type" value="Genomic_DNA"/>
</dbReference>
<keyword evidence="3" id="KW-1185">Reference proteome</keyword>
<evidence type="ECO:0000313" key="2">
    <source>
        <dbReference type="EMBL" id="MBB3327475.1"/>
    </source>
</evidence>
<proteinExistence type="predicted"/>
<sequence>MSPGDANRRPRAGSGDQTKTAGTRSGLIVSLGILARLLKRWLYGADQGEILERLDRIESVFAAIRAEGLR</sequence>
<comment type="caution">
    <text evidence="2">The sequence shown here is derived from an EMBL/GenBank/DDBJ whole genome shotgun (WGS) entry which is preliminary data.</text>
</comment>
<name>A0A7W5JWH5_9ACTN</name>
<protein>
    <submittedName>
        <fullName evidence="2">Uncharacterized protein</fullName>
    </submittedName>
</protein>
<accession>A0A7W5JWH5</accession>
<dbReference type="Proteomes" id="UP000565572">
    <property type="component" value="Unassembled WGS sequence"/>
</dbReference>
<evidence type="ECO:0000313" key="3">
    <source>
        <dbReference type="Proteomes" id="UP000565572"/>
    </source>
</evidence>
<gene>
    <name evidence="2" type="ORF">FHX39_002419</name>
</gene>